<keyword evidence="2" id="KW-1185">Reference proteome</keyword>
<proteinExistence type="predicted"/>
<dbReference type="AlphaFoldDB" id="A0A1Y1SXM2"/>
<dbReference type="Proteomes" id="UP000192746">
    <property type="component" value="Unassembled WGS sequence"/>
</dbReference>
<dbReference type="EMBL" id="ARYN01000060">
    <property type="protein sequence ID" value="ORL43490.1"/>
    <property type="molecule type" value="Genomic_DNA"/>
</dbReference>
<gene>
    <name evidence="1" type="ORF">IIF7_20554</name>
</gene>
<sequence>MKNLLLFLIFSTTTYAQNISKINADLNLSDSLSKNEIRIYEGVGITNYSSIFRMYKTKSENWIAEFYKHYAEVQGQAELHTEKRVIESNNDMEYVWKSILRTNIQYLPSMPEIKYKMKERGNVELIDGEYQITWNSKEIMDGVGYEVQIKNNKFFNQVEYGNPESYLKHYPNIDELIFFKELLNLLRNEFNIWLK</sequence>
<reference evidence="1 2" key="1">
    <citation type="submission" date="2013-04" db="EMBL/GenBank/DDBJ databases">
        <title>Zunongwangia sp. 22II14-10F7 Genome Sequencing.</title>
        <authorList>
            <person name="Lai Q."/>
            <person name="Shao Z."/>
        </authorList>
    </citation>
    <scope>NUCLEOTIDE SEQUENCE [LARGE SCALE GENOMIC DNA]</scope>
    <source>
        <strain evidence="1 2">22II14-10F7</strain>
    </source>
</reference>
<evidence type="ECO:0000313" key="2">
    <source>
        <dbReference type="Proteomes" id="UP000192746"/>
    </source>
</evidence>
<name>A0A1Y1SXM2_9FLAO</name>
<comment type="caution">
    <text evidence="1">The sequence shown here is derived from an EMBL/GenBank/DDBJ whole genome shotgun (WGS) entry which is preliminary data.</text>
</comment>
<dbReference type="OrthoDB" id="766105at2"/>
<dbReference type="RefSeq" id="WP_084843552.1">
    <property type="nucleotide sequence ID" value="NZ_ARYN01000060.1"/>
</dbReference>
<protein>
    <submittedName>
        <fullName evidence="1">Uncharacterized protein</fullName>
    </submittedName>
</protein>
<accession>A0A1Y1SXM2</accession>
<evidence type="ECO:0000313" key="1">
    <source>
        <dbReference type="EMBL" id="ORL43490.1"/>
    </source>
</evidence>
<organism evidence="1 2">
    <name type="scientific">Zunongwangia atlantica 22II14-10F7</name>
    <dbReference type="NCBI Taxonomy" id="1185767"/>
    <lineage>
        <taxon>Bacteria</taxon>
        <taxon>Pseudomonadati</taxon>
        <taxon>Bacteroidota</taxon>
        <taxon>Flavobacteriia</taxon>
        <taxon>Flavobacteriales</taxon>
        <taxon>Flavobacteriaceae</taxon>
        <taxon>Zunongwangia</taxon>
    </lineage>
</organism>